<feature type="region of interest" description="Disordered" evidence="6">
    <location>
        <begin position="1303"/>
        <end position="1357"/>
    </location>
</feature>
<dbReference type="PANTHER" id="PTHR32086:SF0">
    <property type="entry name" value="FANCONI ANEMIA GROUP D2 PROTEIN"/>
    <property type="match status" value="1"/>
</dbReference>
<keyword evidence="8" id="KW-1185">Reference proteome</keyword>
<feature type="region of interest" description="Disordered" evidence="6">
    <location>
        <begin position="779"/>
        <end position="808"/>
    </location>
</feature>
<comment type="similarity">
    <text evidence="5">Belongs to the Fanconi anemia protein FANCD2 family.</text>
</comment>
<organism evidence="7 8">
    <name type="scientific">Pythium oligandrum</name>
    <name type="common">Mycoparasitic fungus</name>
    <dbReference type="NCBI Taxonomy" id="41045"/>
    <lineage>
        <taxon>Eukaryota</taxon>
        <taxon>Sar</taxon>
        <taxon>Stramenopiles</taxon>
        <taxon>Oomycota</taxon>
        <taxon>Peronosporomycetes</taxon>
        <taxon>Pythiales</taxon>
        <taxon>Pythiaceae</taxon>
        <taxon>Pythium</taxon>
    </lineage>
</organism>
<name>A0A8K1C9Z7_PYTOL</name>
<keyword evidence="3" id="KW-0832">Ubl conjugation</keyword>
<dbReference type="Pfam" id="PF14631">
    <property type="entry name" value="FancD2"/>
    <property type="match status" value="2"/>
</dbReference>
<evidence type="ECO:0008006" key="9">
    <source>
        <dbReference type="Google" id="ProtNLM"/>
    </source>
</evidence>
<dbReference type="Proteomes" id="UP000794436">
    <property type="component" value="Unassembled WGS sequence"/>
</dbReference>
<dbReference type="InterPro" id="IPR029448">
    <property type="entry name" value="FANCD2"/>
</dbReference>
<feature type="compositionally biased region" description="Acidic residues" evidence="6">
    <location>
        <begin position="1326"/>
        <end position="1346"/>
    </location>
</feature>
<accession>A0A8K1C9Z7</accession>
<reference evidence="7" key="1">
    <citation type="submission" date="2019-03" db="EMBL/GenBank/DDBJ databases">
        <title>Long read genome sequence of the mycoparasitic Pythium oligandrum ATCC 38472 isolated from sugarbeet rhizosphere.</title>
        <authorList>
            <person name="Gaulin E."/>
        </authorList>
    </citation>
    <scope>NUCLEOTIDE SEQUENCE</scope>
    <source>
        <strain evidence="7">ATCC 38472_TT</strain>
    </source>
</reference>
<evidence type="ECO:0000256" key="6">
    <source>
        <dbReference type="SAM" id="MobiDB-lite"/>
    </source>
</evidence>
<dbReference type="GO" id="GO:0000793">
    <property type="term" value="C:condensed chromosome"/>
    <property type="evidence" value="ECO:0007669"/>
    <property type="project" value="TreeGrafter"/>
</dbReference>
<evidence type="ECO:0000256" key="1">
    <source>
        <dbReference type="ARBA" id="ARBA00004123"/>
    </source>
</evidence>
<dbReference type="GO" id="GO:0070182">
    <property type="term" value="F:DNA polymerase binding"/>
    <property type="evidence" value="ECO:0007669"/>
    <property type="project" value="TreeGrafter"/>
</dbReference>
<dbReference type="EMBL" id="SPLM01000109">
    <property type="protein sequence ID" value="TMW59454.1"/>
    <property type="molecule type" value="Genomic_DNA"/>
</dbReference>
<dbReference type="PANTHER" id="PTHR32086">
    <property type="entry name" value="FANCONI ANEMIA GROUP D2 PROTEIN"/>
    <property type="match status" value="1"/>
</dbReference>
<feature type="compositionally biased region" description="Basic and acidic residues" evidence="6">
    <location>
        <begin position="1303"/>
        <end position="1312"/>
    </location>
</feature>
<evidence type="ECO:0000313" key="7">
    <source>
        <dbReference type="EMBL" id="TMW59454.1"/>
    </source>
</evidence>
<feature type="compositionally biased region" description="Polar residues" evidence="6">
    <location>
        <begin position="783"/>
        <end position="794"/>
    </location>
</feature>
<evidence type="ECO:0000313" key="8">
    <source>
        <dbReference type="Proteomes" id="UP000794436"/>
    </source>
</evidence>
<gene>
    <name evidence="7" type="ORF">Poli38472_004523</name>
</gene>
<dbReference type="GO" id="GO:0005634">
    <property type="term" value="C:nucleus"/>
    <property type="evidence" value="ECO:0007669"/>
    <property type="project" value="UniProtKB-SubCell"/>
</dbReference>
<evidence type="ECO:0000256" key="3">
    <source>
        <dbReference type="ARBA" id="ARBA00022843"/>
    </source>
</evidence>
<sequence length="1357" mass="152278">MGVFQQVWEVYKEGGCEVTVHKTIASQLGTRSDGSESATVRSFMTEMERYLTDPEMLLLLLSVGLGGMFESQSSFVGILLREDVLQSPLIDFLLEKLSELAHMEHETTQMMERNVPKLILREIRWVDHVVDSKELVEKLISAMPAFPVALQRDIIYILPEIARDEDSHMVIDALLELIRSEAELVVCCIEALGNFNVLTEQTSEVVGCILERLDSSPLTDLPAIVKYLVQEAPATDVSLIVNELREKLSATLSFSETNQPRRGGNEESLILGSIAQGFYFREELMKMFVSSINKSDADGGSGLRLLDVWVLAAGHSIIRDRAKIEQIVKRKVTNGQLTPRLVIDSIKGHANALKSHFSSLLHVASMLLGQTNQTCVSMGSLLYELLFEEFSRSRDDGRGQIALYQGEIISSLLGHCFSTTRDITDAALDTFVALTSDDISFRENVQRNDYVLTPMKRRLRFHVFLPVIKQLLDTTETGSAGHIRKVYGILFAVAGAEDAELCNLLRKQAFHQELRYRQFGIIGAVSRMNQLLQSFREAALSEDERVPDTDVARTLNRCNLELFENSSSNGACVSFLLEELSRWVDGMKLDKYSNLMLGIISEFYMEVLSSRFMDDYDHRKYLEGGYKKPVLGRTMNADLWMCLDVQQCPVYLKIFDLALSPNVAERDSLLYLNTLVELVLTCARRNNQVTEINCVLICPIQMMERSVIEDIAGLDHSAQNIVCTTLWHSINWIRTLLSFFSAEPDNYYVNKVVERLKNLAHIEAMLIEEAVHACPTFAPPGTEMSSTKQATKTLNTEKKKPGRPSKNAQVVNRPALVRQSFLPLKQPALKILTFPALWNEVITESSAAPQSGPAADQLVRFLLLKLETQLETTRSSMKGKFSFQRTDGSMVIVPNAAVEVIEAGVFQSCCKYAQYYLQQYKAESEKEDDADEDRLDMASEILQVYLRIAVGVFNSGNSNSEHLHLIQLCQDFFLPKEQHIELSSGEAELKTQVLESCFHSSLEFSCIVKDSLSTAGVFIQSLQTILSLEFGFAPDQLLAQSREVSFRPNNSSTAVATMNNKIAQLALSYLQHDWSGGDKKYVYKSSELEIILRGYLHHGSIVLDQVQTLGLNGILELLENGGTEIAAFPTLSKKTMGIYHRVMFDTLVAATSRLDFDEDKNNVPLLLNYLTQSVLLFKLLVAITKSYQKSVIVATVLKKGRKYVEIILRAMPFLQAHFLDHNDMIMKLISEVQVATRRMQVLCAHGKLIKDATAGAQVPMVKKLLERFIYRGEELARAHGLLDAYTTGVLKNRRIDGTTISKEELEATHEESSESEAETEQGGSSETDDEEENAANEDAEEKEEGDGASHHPRKRQR</sequence>
<dbReference type="GO" id="GO:0036297">
    <property type="term" value="P:interstrand cross-link repair"/>
    <property type="evidence" value="ECO:0007669"/>
    <property type="project" value="TreeGrafter"/>
</dbReference>
<evidence type="ECO:0000256" key="2">
    <source>
        <dbReference type="ARBA" id="ARBA00022499"/>
    </source>
</evidence>
<keyword evidence="4" id="KW-0539">Nucleus</keyword>
<proteinExistence type="inferred from homology"/>
<comment type="subcellular location">
    <subcellularLocation>
        <location evidence="1">Nucleus</location>
    </subcellularLocation>
</comment>
<dbReference type="GO" id="GO:0031573">
    <property type="term" value="P:mitotic intra-S DNA damage checkpoint signaling"/>
    <property type="evidence" value="ECO:0007669"/>
    <property type="project" value="TreeGrafter"/>
</dbReference>
<keyword evidence="2" id="KW-1017">Isopeptide bond</keyword>
<protein>
    <recommendedName>
        <fullName evidence="9">Fanconi anemia group D2 protein</fullName>
    </recommendedName>
</protein>
<dbReference type="OrthoDB" id="27031at2759"/>
<dbReference type="GO" id="GO:1990918">
    <property type="term" value="P:double-strand break repair involved in meiotic recombination"/>
    <property type="evidence" value="ECO:0007669"/>
    <property type="project" value="TreeGrafter"/>
</dbReference>
<evidence type="ECO:0000256" key="5">
    <source>
        <dbReference type="ARBA" id="ARBA00093456"/>
    </source>
</evidence>
<dbReference type="GO" id="GO:0007129">
    <property type="term" value="P:homologous chromosome pairing at meiosis"/>
    <property type="evidence" value="ECO:0007669"/>
    <property type="project" value="TreeGrafter"/>
</dbReference>
<evidence type="ECO:0000256" key="4">
    <source>
        <dbReference type="ARBA" id="ARBA00023242"/>
    </source>
</evidence>
<comment type="caution">
    <text evidence="7">The sequence shown here is derived from an EMBL/GenBank/DDBJ whole genome shotgun (WGS) entry which is preliminary data.</text>
</comment>